<accession>A0A7T9DJ68</accession>
<evidence type="ECO:0000313" key="2">
    <source>
        <dbReference type="EMBL" id="QQR92235.1"/>
    </source>
</evidence>
<dbReference type="AlphaFoldDB" id="A0A7T9DJ68"/>
<dbReference type="Pfam" id="PF13472">
    <property type="entry name" value="Lipase_GDSL_2"/>
    <property type="match status" value="1"/>
</dbReference>
<dbReference type="PANTHER" id="PTHR30383:SF5">
    <property type="entry name" value="SGNH HYDROLASE-TYPE ESTERASE DOMAIN-CONTAINING PROTEIN"/>
    <property type="match status" value="1"/>
</dbReference>
<dbReference type="GO" id="GO:0004622">
    <property type="term" value="F:phosphatidylcholine lysophospholipase activity"/>
    <property type="evidence" value="ECO:0007669"/>
    <property type="project" value="TreeGrafter"/>
</dbReference>
<dbReference type="PANTHER" id="PTHR30383">
    <property type="entry name" value="THIOESTERASE 1/PROTEASE 1/LYSOPHOSPHOLIPASE L1"/>
    <property type="match status" value="1"/>
</dbReference>
<organism evidence="2">
    <name type="scientific">Candidatus Iainarchaeum sp</name>
    <dbReference type="NCBI Taxonomy" id="3101447"/>
    <lineage>
        <taxon>Archaea</taxon>
        <taxon>Candidatus Iainarchaeota</taxon>
        <taxon>Candidatus Iainarchaeia</taxon>
        <taxon>Candidatus Iainarchaeales</taxon>
        <taxon>Candidatus Iainarchaeaceae</taxon>
        <taxon>Candidatus Iainarchaeum</taxon>
    </lineage>
</organism>
<protein>
    <recommendedName>
        <fullName evidence="1">SGNH hydrolase-type esterase domain-containing protein</fullName>
    </recommendedName>
</protein>
<dbReference type="Proteomes" id="UP000596004">
    <property type="component" value="Chromosome"/>
</dbReference>
<dbReference type="InterPro" id="IPR013830">
    <property type="entry name" value="SGNH_hydro"/>
</dbReference>
<dbReference type="Gene3D" id="3.40.50.1110">
    <property type="entry name" value="SGNH hydrolase"/>
    <property type="match status" value="1"/>
</dbReference>
<feature type="domain" description="SGNH hydrolase-type esterase" evidence="1">
    <location>
        <begin position="6"/>
        <end position="194"/>
    </location>
</feature>
<proteinExistence type="predicted"/>
<sequence>MAHIIVFGDSTTYGAWDSQGGWVQRMREKLDVKNIQGKHYFLIYNQGISGDTSKGMLKRFEHELIPRLDDAGENIVIISGGGNDALYSRKTKKHWVEIPAFKRNYARMITIARKYTQQIIVTGVEPCDETKTDPVPWEPTVSYLEKHIERYNDALKSVCEKENVQFLNFFGKLNNKKFIATLKDGIHPNDKGQQMMEKIVWEAMRKRRWV</sequence>
<name>A0A7T9DJ68_9ARCH</name>
<dbReference type="InterPro" id="IPR051532">
    <property type="entry name" value="Ester_Hydrolysis_Enzymes"/>
</dbReference>
<reference evidence="2" key="1">
    <citation type="submission" date="2020-11" db="EMBL/GenBank/DDBJ databases">
        <title>Connecting structure to function with the recovery of over 1000 high-quality activated sludge metagenome-assembled genomes encoding full-length rRNA genes using long-read sequencing.</title>
        <authorList>
            <person name="Singleton C.M."/>
            <person name="Petriglieri F."/>
            <person name="Kristensen J.M."/>
            <person name="Kirkegaard R.H."/>
            <person name="Michaelsen T.Y."/>
            <person name="Andersen M.H."/>
            <person name="Karst S.M."/>
            <person name="Dueholm M.S."/>
            <person name="Nielsen P.H."/>
            <person name="Albertsen M."/>
        </authorList>
    </citation>
    <scope>NUCLEOTIDE SEQUENCE</scope>
    <source>
        <strain evidence="2">Fred_18-Q3-R57-64_BAT3C.431</strain>
    </source>
</reference>
<evidence type="ECO:0000259" key="1">
    <source>
        <dbReference type="Pfam" id="PF13472"/>
    </source>
</evidence>
<dbReference type="EMBL" id="CP064981">
    <property type="protein sequence ID" value="QQR92235.1"/>
    <property type="molecule type" value="Genomic_DNA"/>
</dbReference>
<dbReference type="SUPFAM" id="SSF52266">
    <property type="entry name" value="SGNH hydrolase"/>
    <property type="match status" value="1"/>
</dbReference>
<gene>
    <name evidence="2" type="ORF">IPJ89_03680</name>
</gene>
<dbReference type="InterPro" id="IPR036514">
    <property type="entry name" value="SGNH_hydro_sf"/>
</dbReference>